<protein>
    <submittedName>
        <fullName evidence="2">Uncharacterized protein</fullName>
    </submittedName>
</protein>
<keyword evidence="1" id="KW-0472">Membrane</keyword>
<evidence type="ECO:0000313" key="2">
    <source>
        <dbReference type="EMBL" id="SMX66388.1"/>
    </source>
</evidence>
<sequence length="264" mass="28518">MEEFDERTEAAAKIKTLGEVPALFEDLVLADPVEVEPGTLDDAGRAQALARLEADRVPITPEKIDAAAQKYYRERVRRALLGAVAGPVGIVLAIWAISSIASGGFIFFWPIFVIIPTLLGGLGHIARKGEIIRNRKKELTRRARAQLGDAEAKNDSSKRVSLPSGIMKRTSARACSRRIRRTLLDRSHSGKSETGAGRIAAITATIPGTEITFAIRHGVGLFRPGNSVSYSDRAGPEPSQAGNVRNCLRLGRSGSVRTPEPCAW</sequence>
<keyword evidence="3" id="KW-1185">Reference proteome</keyword>
<accession>A0A2H1HTZ2</accession>
<dbReference type="EMBL" id="FXYX01000001">
    <property type="protein sequence ID" value="SMX66388.1"/>
    <property type="molecule type" value="Genomic_DNA"/>
</dbReference>
<keyword evidence="1" id="KW-1133">Transmembrane helix</keyword>
<feature type="transmembrane region" description="Helical" evidence="1">
    <location>
        <begin position="79"/>
        <end position="101"/>
    </location>
</feature>
<reference evidence="3" key="1">
    <citation type="submission" date="2017-03" db="EMBL/GenBank/DDBJ databases">
        <authorList>
            <person name="Monnet C."/>
        </authorList>
    </citation>
    <scope>NUCLEOTIDE SEQUENCE [LARGE SCALE GENOMIC DNA]</scope>
    <source>
        <strain evidence="3">ATCC 49514</strain>
    </source>
</reference>
<name>A0A2H1HTZ2_9MICO</name>
<keyword evidence="1" id="KW-0812">Transmembrane</keyword>
<feature type="transmembrane region" description="Helical" evidence="1">
    <location>
        <begin position="107"/>
        <end position="126"/>
    </location>
</feature>
<dbReference type="Proteomes" id="UP000234382">
    <property type="component" value="Unassembled WGS sequence"/>
</dbReference>
<organism evidence="2 3">
    <name type="scientific">Brevibacterium iodinum ATCC 49514</name>
    <dbReference type="NCBI Taxonomy" id="1255616"/>
    <lineage>
        <taxon>Bacteria</taxon>
        <taxon>Bacillati</taxon>
        <taxon>Actinomycetota</taxon>
        <taxon>Actinomycetes</taxon>
        <taxon>Micrococcales</taxon>
        <taxon>Brevibacteriaceae</taxon>
        <taxon>Brevibacterium</taxon>
    </lineage>
</organism>
<proteinExistence type="predicted"/>
<gene>
    <name evidence="2" type="ORF">BI49514_00274</name>
</gene>
<dbReference type="AlphaFoldDB" id="A0A2H1HTZ2"/>
<evidence type="ECO:0000313" key="3">
    <source>
        <dbReference type="Proteomes" id="UP000234382"/>
    </source>
</evidence>
<evidence type="ECO:0000256" key="1">
    <source>
        <dbReference type="SAM" id="Phobius"/>
    </source>
</evidence>